<dbReference type="Gene3D" id="3.30.2000.10">
    <property type="entry name" value="Phage tail protein-like"/>
    <property type="match status" value="1"/>
</dbReference>
<gene>
    <name evidence="1" type="ORF">NCTC10283_01684</name>
</gene>
<evidence type="ECO:0000313" key="2">
    <source>
        <dbReference type="Proteomes" id="UP000254209"/>
    </source>
</evidence>
<sequence length="168" mass="19071">MSVTVPILQDLTAHIQAALPNLEVRLFPDRPSEYRFMHPVGAVLVQYSGSQFEPPRALQTIVQQRILKIHLTVFGRNLHHDFGTLDLLDKIRLAVVGHRPVDCSPIHLLSEGFLDETAGAWQYELRLQTETEQIQVCQPDNRPRLTSVYVRQDGDPLNPHIQLKGNTP</sequence>
<dbReference type="InterPro" id="IPR038042">
    <property type="entry name" value="Gp37-like"/>
</dbReference>
<dbReference type="SUPFAM" id="SSF143749">
    <property type="entry name" value="Phage tail protein-like"/>
    <property type="match status" value="1"/>
</dbReference>
<proteinExistence type="predicted"/>
<dbReference type="RefSeq" id="WP_034291829.1">
    <property type="nucleotide sequence ID" value="NZ_CP091519.2"/>
</dbReference>
<dbReference type="OrthoDB" id="8612631at2"/>
<dbReference type="AlphaFoldDB" id="A0A376BT67"/>
<name>A0A376BT67_9NEIS</name>
<dbReference type="EMBL" id="UFSO01000003">
    <property type="protein sequence ID" value="SSY80130.1"/>
    <property type="molecule type" value="Genomic_DNA"/>
</dbReference>
<keyword evidence="2" id="KW-1185">Reference proteome</keyword>
<accession>A0A376BT67</accession>
<dbReference type="InterPro" id="IPR018602">
    <property type="entry name" value="Gp37/STM4215"/>
</dbReference>
<protein>
    <submittedName>
        <fullName evidence="1">Gp37 protein</fullName>
    </submittedName>
</protein>
<dbReference type="Proteomes" id="UP000254209">
    <property type="component" value="Unassembled WGS sequence"/>
</dbReference>
<dbReference type="Pfam" id="PF09646">
    <property type="entry name" value="Gp37"/>
    <property type="match status" value="1"/>
</dbReference>
<reference evidence="1 2" key="1">
    <citation type="submission" date="2018-06" db="EMBL/GenBank/DDBJ databases">
        <authorList>
            <consortium name="Pathogen Informatics"/>
            <person name="Doyle S."/>
        </authorList>
    </citation>
    <scope>NUCLEOTIDE SEQUENCE [LARGE SCALE GENOMIC DNA]</scope>
    <source>
        <strain evidence="1 2">NCTC10283</strain>
    </source>
</reference>
<dbReference type="InterPro" id="IPR035934">
    <property type="entry name" value="Phage_tail_protein-like_sf"/>
</dbReference>
<evidence type="ECO:0000313" key="1">
    <source>
        <dbReference type="EMBL" id="SSY80130.1"/>
    </source>
</evidence>
<organism evidence="1 2">
    <name type="scientific">Alysiella crassa</name>
    <dbReference type="NCBI Taxonomy" id="153491"/>
    <lineage>
        <taxon>Bacteria</taxon>
        <taxon>Pseudomonadati</taxon>
        <taxon>Pseudomonadota</taxon>
        <taxon>Betaproteobacteria</taxon>
        <taxon>Neisseriales</taxon>
        <taxon>Neisseriaceae</taxon>
        <taxon>Alysiella</taxon>
    </lineage>
</organism>
<dbReference type="STRING" id="1120980.GCA_000745955_00797"/>